<proteinExistence type="predicted"/>
<evidence type="ECO:0000256" key="1">
    <source>
        <dbReference type="SAM" id="Phobius"/>
    </source>
</evidence>
<reference evidence="2" key="2">
    <citation type="submission" date="2020-08" db="EMBL/GenBank/DDBJ databases">
        <authorList>
            <person name="Chen M."/>
            <person name="Teng W."/>
            <person name="Zhao L."/>
            <person name="Hu C."/>
            <person name="Zhou Y."/>
            <person name="Han B."/>
            <person name="Song L."/>
            <person name="Shu W."/>
        </authorList>
    </citation>
    <scope>NUCLEOTIDE SEQUENCE</scope>
    <source>
        <strain evidence="2">FACHB-1277</strain>
    </source>
</reference>
<name>A0A926USQ3_9CYAN</name>
<gene>
    <name evidence="2" type="ORF">H6F44_09700</name>
</gene>
<comment type="caution">
    <text evidence="2">The sequence shown here is derived from an EMBL/GenBank/DDBJ whole genome shotgun (WGS) entry which is preliminary data.</text>
</comment>
<keyword evidence="1" id="KW-0812">Transmembrane</keyword>
<dbReference type="AlphaFoldDB" id="A0A926USQ3"/>
<sequence length="377" mass="43090">MKKKLSNLIKILVILIILSLFVLPAIANAPPPPPMNWFVFSYPSGQKTLQGLQIVECNTEICEQPTLLIQYGECRDKACLQPNAITSQTRNTYRFGCAENRCLLLDTVNTYANQQNQAKEQSKRWFRLIGQFSDRLRLSNPALKDPQGQSTFFPLSGLWQVQITNDSLQVIQEEDWYLYPLFTPLQEYTRQMFFTGWLLTIVSELLIAAPFLWWQKTPKPKFWRTLTAIAVVNLFSYPVVWSFFPSLEAFQLLLGRYLGISSLIIAILYGLIIYNRRRDSSKRIILVSILAFIVLNIIGIFGALWFGYGNRFPIVTGIPYRLTMPASEVFAIVYEAWLISTLSLEQLPIRQSLLISLLTNATSLIGGFIVFGMNFLA</sequence>
<feature type="transmembrane region" description="Helical" evidence="1">
    <location>
        <begin position="192"/>
        <end position="214"/>
    </location>
</feature>
<feature type="transmembrane region" description="Helical" evidence="1">
    <location>
        <begin position="250"/>
        <end position="272"/>
    </location>
</feature>
<feature type="transmembrane region" description="Helical" evidence="1">
    <location>
        <begin position="318"/>
        <end position="340"/>
    </location>
</feature>
<reference evidence="2" key="1">
    <citation type="journal article" date="2015" name="ISME J.">
        <title>Draft Genome Sequence of Streptomyces incarnatus NRRL8089, which Produces the Nucleoside Antibiotic Sinefungin.</title>
        <authorList>
            <person name="Oshima K."/>
            <person name="Hattori M."/>
            <person name="Shimizu H."/>
            <person name="Fukuda K."/>
            <person name="Nemoto M."/>
            <person name="Inagaki K."/>
            <person name="Tamura T."/>
        </authorList>
    </citation>
    <scope>NUCLEOTIDE SEQUENCE</scope>
    <source>
        <strain evidence="2">FACHB-1277</strain>
    </source>
</reference>
<protein>
    <submittedName>
        <fullName evidence="2">Uncharacterized protein</fullName>
    </submittedName>
</protein>
<accession>A0A926USQ3</accession>
<evidence type="ECO:0000313" key="2">
    <source>
        <dbReference type="EMBL" id="MBD2150389.1"/>
    </source>
</evidence>
<feature type="transmembrane region" description="Helical" evidence="1">
    <location>
        <begin position="352"/>
        <end position="376"/>
    </location>
</feature>
<organism evidence="2 3">
    <name type="scientific">Pseudanabaena cinerea FACHB-1277</name>
    <dbReference type="NCBI Taxonomy" id="2949581"/>
    <lineage>
        <taxon>Bacteria</taxon>
        <taxon>Bacillati</taxon>
        <taxon>Cyanobacteriota</taxon>
        <taxon>Cyanophyceae</taxon>
        <taxon>Pseudanabaenales</taxon>
        <taxon>Pseudanabaenaceae</taxon>
        <taxon>Pseudanabaena</taxon>
        <taxon>Pseudanabaena cinerea</taxon>
    </lineage>
</organism>
<keyword evidence="1" id="KW-0472">Membrane</keyword>
<feature type="transmembrane region" description="Helical" evidence="1">
    <location>
        <begin position="284"/>
        <end position="306"/>
    </location>
</feature>
<dbReference type="RefSeq" id="WP_190350752.1">
    <property type="nucleotide sequence ID" value="NZ_JACJPY010000024.1"/>
</dbReference>
<dbReference type="Proteomes" id="UP000631421">
    <property type="component" value="Unassembled WGS sequence"/>
</dbReference>
<keyword evidence="3" id="KW-1185">Reference proteome</keyword>
<keyword evidence="1" id="KW-1133">Transmembrane helix</keyword>
<dbReference type="EMBL" id="JACJPY010000024">
    <property type="protein sequence ID" value="MBD2150389.1"/>
    <property type="molecule type" value="Genomic_DNA"/>
</dbReference>
<feature type="transmembrane region" description="Helical" evidence="1">
    <location>
        <begin position="226"/>
        <end position="244"/>
    </location>
</feature>
<evidence type="ECO:0000313" key="3">
    <source>
        <dbReference type="Proteomes" id="UP000631421"/>
    </source>
</evidence>